<name>A0A6B2M1P3_9BACT</name>
<dbReference type="InterPro" id="IPR036152">
    <property type="entry name" value="Asp/glu_Ase-like_sf"/>
</dbReference>
<gene>
    <name evidence="4" type="ORF">G0Q06_06000</name>
</gene>
<dbReference type="EMBL" id="JAAGNX010000002">
    <property type="protein sequence ID" value="NDV61997.1"/>
    <property type="molecule type" value="Genomic_DNA"/>
</dbReference>
<sequence>MNDSCLIITTGGTIDKVYFDAKSTFSVGDPQIGEVFRQAHVSLAYEILPLMRKDSLEMTDEDRTLIRGAILKADNRQILVTHGTDTMTDTGKFLAGIPDKTIVLTGALIPARFRENDAIFNIGFALAAAQTLSAGVYIAMNGCIYDPERVLKDREANRFVEVSPEPVEGQD</sequence>
<dbReference type="AlphaFoldDB" id="A0A6B2M1P3"/>
<dbReference type="GO" id="GO:0004067">
    <property type="term" value="F:asparaginase activity"/>
    <property type="evidence" value="ECO:0007669"/>
    <property type="project" value="UniProtKB-UniRule"/>
</dbReference>
<feature type="domain" description="L-asparaginase N-terminal" evidence="3">
    <location>
        <begin position="6"/>
        <end position="153"/>
    </location>
</feature>
<evidence type="ECO:0000256" key="2">
    <source>
        <dbReference type="PIRSR" id="PIRSR001220-2"/>
    </source>
</evidence>
<accession>A0A6B2M1P3</accession>
<proteinExistence type="predicted"/>
<dbReference type="Pfam" id="PF00710">
    <property type="entry name" value="Asparaginase"/>
    <property type="match status" value="1"/>
</dbReference>
<dbReference type="PANTHER" id="PTHR11707:SF28">
    <property type="entry name" value="60 KDA LYSOPHOSPHOLIPASE"/>
    <property type="match status" value="1"/>
</dbReference>
<dbReference type="RefSeq" id="WP_163963500.1">
    <property type="nucleotide sequence ID" value="NZ_JAAGNX010000002.1"/>
</dbReference>
<evidence type="ECO:0000313" key="5">
    <source>
        <dbReference type="Proteomes" id="UP000478417"/>
    </source>
</evidence>
<dbReference type="PIRSF" id="PIRSF001220">
    <property type="entry name" value="L-ASNase_gatD"/>
    <property type="match status" value="1"/>
</dbReference>
<dbReference type="PROSITE" id="PS51732">
    <property type="entry name" value="ASN_GLN_ASE_3"/>
    <property type="match status" value="1"/>
</dbReference>
<reference evidence="4 5" key="1">
    <citation type="submission" date="2020-02" db="EMBL/GenBank/DDBJ databases">
        <title>Albibacoteraceae fam. nov., the first described family within the subdivision 4 Verrucomicrobia.</title>
        <authorList>
            <person name="Xi F."/>
        </authorList>
    </citation>
    <scope>NUCLEOTIDE SEQUENCE [LARGE SCALE GENOMIC DNA]</scope>
    <source>
        <strain evidence="4 5">CK1056</strain>
    </source>
</reference>
<feature type="active site" description="O-isoaspartyl threonine intermediate" evidence="1">
    <location>
        <position position="13"/>
    </location>
</feature>
<dbReference type="InterPro" id="IPR037152">
    <property type="entry name" value="L-asparaginase_N_sf"/>
</dbReference>
<organism evidence="4 5">
    <name type="scientific">Oceanipulchritudo coccoides</name>
    <dbReference type="NCBI Taxonomy" id="2706888"/>
    <lineage>
        <taxon>Bacteria</taxon>
        <taxon>Pseudomonadati</taxon>
        <taxon>Verrucomicrobiota</taxon>
        <taxon>Opitutia</taxon>
        <taxon>Puniceicoccales</taxon>
        <taxon>Oceanipulchritudinaceae</taxon>
        <taxon>Oceanipulchritudo</taxon>
    </lineage>
</organism>
<evidence type="ECO:0000256" key="1">
    <source>
        <dbReference type="PIRSR" id="PIRSR001220-1"/>
    </source>
</evidence>
<feature type="binding site" evidence="2">
    <location>
        <begin position="84"/>
        <end position="85"/>
    </location>
    <ligand>
        <name>substrate</name>
    </ligand>
</feature>
<dbReference type="InterPro" id="IPR027474">
    <property type="entry name" value="L-asparaginase_N"/>
</dbReference>
<dbReference type="PIRSF" id="PIRSF500176">
    <property type="entry name" value="L_ASNase"/>
    <property type="match status" value="1"/>
</dbReference>
<dbReference type="SUPFAM" id="SSF53774">
    <property type="entry name" value="Glutaminase/Asparaginase"/>
    <property type="match status" value="1"/>
</dbReference>
<comment type="caution">
    <text evidence="4">The sequence shown here is derived from an EMBL/GenBank/DDBJ whole genome shotgun (WGS) entry which is preliminary data.</text>
</comment>
<evidence type="ECO:0000259" key="3">
    <source>
        <dbReference type="Pfam" id="PF00710"/>
    </source>
</evidence>
<dbReference type="InterPro" id="IPR006034">
    <property type="entry name" value="Asparaginase/glutaminase-like"/>
</dbReference>
<evidence type="ECO:0000313" key="4">
    <source>
        <dbReference type="EMBL" id="NDV61997.1"/>
    </source>
</evidence>
<keyword evidence="5" id="KW-1185">Reference proteome</keyword>
<protein>
    <submittedName>
        <fullName evidence="4">Asparaginase</fullName>
    </submittedName>
</protein>
<dbReference type="PANTHER" id="PTHR11707">
    <property type="entry name" value="L-ASPARAGINASE"/>
    <property type="match status" value="1"/>
</dbReference>
<dbReference type="Proteomes" id="UP000478417">
    <property type="component" value="Unassembled WGS sequence"/>
</dbReference>
<feature type="binding site" evidence="2">
    <location>
        <position position="55"/>
    </location>
    <ligand>
        <name>substrate</name>
    </ligand>
</feature>
<dbReference type="Gene3D" id="3.40.50.1170">
    <property type="entry name" value="L-asparaginase, N-terminal domain"/>
    <property type="match status" value="1"/>
</dbReference>
<dbReference type="PRINTS" id="PR00139">
    <property type="entry name" value="ASNGLNASE"/>
</dbReference>